<evidence type="ECO:0000313" key="10">
    <source>
        <dbReference type="EMBL" id="QEE26623.1"/>
    </source>
</evidence>
<keyword evidence="5 8" id="KW-0812">Transmembrane</keyword>
<sequence length="423" mass="48423">MANIAGSEQQTPIRLPWKIFWVGLIVRVLYITLAHTYRIRLFEDHFQFGWEAGRVARALVTGYGYADPFQGHTGPTAWLPPLYTFLIAASFKLFGIYSPLSAWFILTINSVFSALTALAVYEIGYRCFNPRVALWSAWLWALYPAAMQFAVKWVWEMTLTCCLFTWIFVLALRMRDNGGTWRQWTIFGVLGGLLALTNATPTVFLPVAALWVLWGVPGHRLQAFKRAIVAGVVAGSLLAPWVIRNYLVLHAFIPIRSNFGAENYMGNSPWSVGFPWGTTVPLENTRIIDEYHAKGEVQWVRDRGALAEEWIRTHRPEFWRLSALRAYMFWAGVPQPVIPHKEYVEYGRELNFTFGTVVGVLGLLLAIKQRRKAAWLMALAFLIYPLPYYFVTVQARFRHILEPLIMILAVNLFQSAEKRKLAL</sequence>
<evidence type="ECO:0000256" key="4">
    <source>
        <dbReference type="ARBA" id="ARBA00022679"/>
    </source>
</evidence>
<feature type="transmembrane region" description="Helical" evidence="8">
    <location>
        <begin position="186"/>
        <end position="214"/>
    </location>
</feature>
<gene>
    <name evidence="10" type="ORF">FTW19_00540</name>
</gene>
<dbReference type="Proteomes" id="UP000321820">
    <property type="component" value="Chromosome"/>
</dbReference>
<keyword evidence="3" id="KW-0328">Glycosyltransferase</keyword>
<feature type="domain" description="Glycosyltransferase RgtA/B/C/D-like" evidence="9">
    <location>
        <begin position="80"/>
        <end position="243"/>
    </location>
</feature>
<keyword evidence="4 10" id="KW-0808">Transferase</keyword>
<dbReference type="GO" id="GO:0016763">
    <property type="term" value="F:pentosyltransferase activity"/>
    <property type="evidence" value="ECO:0007669"/>
    <property type="project" value="TreeGrafter"/>
</dbReference>
<keyword evidence="2" id="KW-1003">Cell membrane</keyword>
<evidence type="ECO:0000256" key="1">
    <source>
        <dbReference type="ARBA" id="ARBA00004651"/>
    </source>
</evidence>
<dbReference type="InterPro" id="IPR038731">
    <property type="entry name" value="RgtA/B/C-like"/>
</dbReference>
<evidence type="ECO:0000256" key="3">
    <source>
        <dbReference type="ARBA" id="ARBA00022676"/>
    </source>
</evidence>
<name>A0A5B9E2U5_9BACT</name>
<dbReference type="EMBL" id="CP042806">
    <property type="protein sequence ID" value="QEE26623.1"/>
    <property type="molecule type" value="Genomic_DNA"/>
</dbReference>
<evidence type="ECO:0000256" key="5">
    <source>
        <dbReference type="ARBA" id="ARBA00022692"/>
    </source>
</evidence>
<keyword evidence="6 8" id="KW-1133">Transmembrane helix</keyword>
<feature type="transmembrane region" description="Helical" evidence="8">
    <location>
        <begin position="78"/>
        <end position="97"/>
    </location>
</feature>
<dbReference type="GO" id="GO:0009103">
    <property type="term" value="P:lipopolysaccharide biosynthetic process"/>
    <property type="evidence" value="ECO:0007669"/>
    <property type="project" value="UniProtKB-ARBA"/>
</dbReference>
<organism evidence="10 11">
    <name type="scientific">Terriglobus albidus</name>
    <dbReference type="NCBI Taxonomy" id="1592106"/>
    <lineage>
        <taxon>Bacteria</taxon>
        <taxon>Pseudomonadati</taxon>
        <taxon>Acidobacteriota</taxon>
        <taxon>Terriglobia</taxon>
        <taxon>Terriglobales</taxon>
        <taxon>Acidobacteriaceae</taxon>
        <taxon>Terriglobus</taxon>
    </lineage>
</organism>
<feature type="transmembrane region" description="Helical" evidence="8">
    <location>
        <begin position="350"/>
        <end position="367"/>
    </location>
</feature>
<reference evidence="10 11" key="1">
    <citation type="submission" date="2019-08" db="EMBL/GenBank/DDBJ databases">
        <title>Complete genome sequence of Terriglobus albidus strain ORNL.</title>
        <authorList>
            <person name="Podar M."/>
        </authorList>
    </citation>
    <scope>NUCLEOTIDE SEQUENCE [LARGE SCALE GENOMIC DNA]</scope>
    <source>
        <strain evidence="10 11">ORNL</strain>
    </source>
</reference>
<dbReference type="PANTHER" id="PTHR33908:SF11">
    <property type="entry name" value="MEMBRANE PROTEIN"/>
    <property type="match status" value="1"/>
</dbReference>
<dbReference type="PANTHER" id="PTHR33908">
    <property type="entry name" value="MANNOSYLTRANSFERASE YKCB-RELATED"/>
    <property type="match status" value="1"/>
</dbReference>
<comment type="subcellular location">
    <subcellularLocation>
        <location evidence="1">Cell membrane</location>
        <topology evidence="1">Multi-pass membrane protein</topology>
    </subcellularLocation>
</comment>
<dbReference type="GO" id="GO:0005886">
    <property type="term" value="C:plasma membrane"/>
    <property type="evidence" value="ECO:0007669"/>
    <property type="project" value="UniProtKB-SubCell"/>
</dbReference>
<keyword evidence="7 8" id="KW-0472">Membrane</keyword>
<feature type="transmembrane region" description="Helical" evidence="8">
    <location>
        <begin position="103"/>
        <end position="121"/>
    </location>
</feature>
<dbReference type="AlphaFoldDB" id="A0A5B9E2U5"/>
<feature type="transmembrane region" description="Helical" evidence="8">
    <location>
        <begin position="374"/>
        <end position="391"/>
    </location>
</feature>
<proteinExistence type="predicted"/>
<evidence type="ECO:0000256" key="2">
    <source>
        <dbReference type="ARBA" id="ARBA00022475"/>
    </source>
</evidence>
<dbReference type="Pfam" id="PF13231">
    <property type="entry name" value="PMT_2"/>
    <property type="match status" value="1"/>
</dbReference>
<evidence type="ECO:0000256" key="7">
    <source>
        <dbReference type="ARBA" id="ARBA00023136"/>
    </source>
</evidence>
<accession>A0A5B9E2U5</accession>
<feature type="transmembrane region" description="Helical" evidence="8">
    <location>
        <begin position="19"/>
        <end position="37"/>
    </location>
</feature>
<protein>
    <submittedName>
        <fullName evidence="10">Glycosyltransferase family 39 protein</fullName>
    </submittedName>
</protein>
<dbReference type="RefSeq" id="WP_147645761.1">
    <property type="nucleotide sequence ID" value="NZ_CP042806.1"/>
</dbReference>
<evidence type="ECO:0000256" key="8">
    <source>
        <dbReference type="SAM" id="Phobius"/>
    </source>
</evidence>
<feature type="transmembrane region" description="Helical" evidence="8">
    <location>
        <begin position="226"/>
        <end position="247"/>
    </location>
</feature>
<dbReference type="OrthoDB" id="136232at2"/>
<feature type="transmembrane region" description="Helical" evidence="8">
    <location>
        <begin position="157"/>
        <end position="174"/>
    </location>
</feature>
<dbReference type="KEGG" id="talb:FTW19_00540"/>
<keyword evidence="11" id="KW-1185">Reference proteome</keyword>
<dbReference type="InterPro" id="IPR050297">
    <property type="entry name" value="LipidA_mod_glycosyltrf_83"/>
</dbReference>
<evidence type="ECO:0000313" key="11">
    <source>
        <dbReference type="Proteomes" id="UP000321820"/>
    </source>
</evidence>
<evidence type="ECO:0000259" key="9">
    <source>
        <dbReference type="Pfam" id="PF13231"/>
    </source>
</evidence>
<evidence type="ECO:0000256" key="6">
    <source>
        <dbReference type="ARBA" id="ARBA00022989"/>
    </source>
</evidence>